<dbReference type="Pfam" id="PF03184">
    <property type="entry name" value="DDE_1"/>
    <property type="match status" value="1"/>
</dbReference>
<dbReference type="PANTHER" id="PTHR19303">
    <property type="entry name" value="TRANSPOSON"/>
    <property type="match status" value="1"/>
</dbReference>
<dbReference type="OMA" id="QCANAIL"/>
<dbReference type="EMBL" id="CDMC01000001">
    <property type="protein sequence ID" value="CEL01230.1"/>
    <property type="molecule type" value="Genomic_DNA"/>
</dbReference>
<dbReference type="GO" id="GO:0003677">
    <property type="term" value="F:DNA binding"/>
    <property type="evidence" value="ECO:0007669"/>
    <property type="project" value="UniProtKB-KW"/>
</dbReference>
<dbReference type="SUPFAM" id="SSF46689">
    <property type="entry name" value="Homeodomain-like"/>
    <property type="match status" value="1"/>
</dbReference>
<dbReference type="InterPro" id="IPR004875">
    <property type="entry name" value="DDE_SF_endonuclease_dom"/>
</dbReference>
<dbReference type="InterPro" id="IPR009057">
    <property type="entry name" value="Homeodomain-like_sf"/>
</dbReference>
<gene>
    <name evidence="3" type="ORF">ASPCAL00818</name>
    <name evidence="4" type="ORF">ASPCAL03780</name>
    <name evidence="5" type="ORF">ASPCAL07122</name>
    <name evidence="6" type="ORF">ASPCAL14225</name>
</gene>
<organism evidence="4 7">
    <name type="scientific">Aspergillus calidoustus</name>
    <dbReference type="NCBI Taxonomy" id="454130"/>
    <lineage>
        <taxon>Eukaryota</taxon>
        <taxon>Fungi</taxon>
        <taxon>Dikarya</taxon>
        <taxon>Ascomycota</taxon>
        <taxon>Pezizomycotina</taxon>
        <taxon>Eurotiomycetes</taxon>
        <taxon>Eurotiomycetidae</taxon>
        <taxon>Eurotiales</taxon>
        <taxon>Aspergillaceae</taxon>
        <taxon>Aspergillus</taxon>
        <taxon>Aspergillus subgen. Nidulantes</taxon>
    </lineage>
</organism>
<dbReference type="AlphaFoldDB" id="A0A0U4YZ64"/>
<dbReference type="STRING" id="454130.A0A0U4YZ64"/>
<evidence type="ECO:0000259" key="2">
    <source>
        <dbReference type="PROSITE" id="PS51253"/>
    </source>
</evidence>
<dbReference type="InterPro" id="IPR050863">
    <property type="entry name" value="CenT-Element_Derived"/>
</dbReference>
<dbReference type="SMART" id="SM00674">
    <property type="entry name" value="CENPB"/>
    <property type="match status" value="1"/>
</dbReference>
<evidence type="ECO:0000313" key="3">
    <source>
        <dbReference type="EMBL" id="CEL01230.1"/>
    </source>
</evidence>
<feature type="domain" description="HTH CENPB-type" evidence="2">
    <location>
        <begin position="54"/>
        <end position="124"/>
    </location>
</feature>
<dbReference type="EMBL" id="CDMC01000023">
    <property type="protein sequence ID" value="CEL11119.1"/>
    <property type="molecule type" value="Genomic_DNA"/>
</dbReference>
<evidence type="ECO:0000256" key="1">
    <source>
        <dbReference type="ARBA" id="ARBA00023125"/>
    </source>
</evidence>
<evidence type="ECO:0000313" key="4">
    <source>
        <dbReference type="EMBL" id="CEL02613.1"/>
    </source>
</evidence>
<dbReference type="EMBL" id="CDMC01000005">
    <property type="protein sequence ID" value="CEL06010.1"/>
    <property type="molecule type" value="Genomic_DNA"/>
</dbReference>
<keyword evidence="7" id="KW-1185">Reference proteome</keyword>
<evidence type="ECO:0000313" key="5">
    <source>
        <dbReference type="EMBL" id="CEL06010.1"/>
    </source>
</evidence>
<evidence type="ECO:0000313" key="6">
    <source>
        <dbReference type="EMBL" id="CEL11119.1"/>
    </source>
</evidence>
<dbReference type="PROSITE" id="PS51253">
    <property type="entry name" value="HTH_CENPB"/>
    <property type="match status" value="1"/>
</dbReference>
<name>A0A0U4YZ64_ASPCI</name>
<dbReference type="Pfam" id="PF03221">
    <property type="entry name" value="HTH_Tnp_Tc5"/>
    <property type="match status" value="1"/>
</dbReference>
<reference evidence="7" key="2">
    <citation type="journal article" date="2016" name="Genome Announc.">
        <title>Draft genome sequences of fungus Aspergillus calidoustus.</title>
        <authorList>
            <person name="Horn F."/>
            <person name="Linde J."/>
            <person name="Mattern D.J."/>
            <person name="Walther G."/>
            <person name="Guthke R."/>
            <person name="Scherlach K."/>
            <person name="Martin K."/>
            <person name="Brakhage A.A."/>
            <person name="Petzke L."/>
            <person name="Valiante V."/>
        </authorList>
    </citation>
    <scope>NUCLEOTIDE SEQUENCE [LARGE SCALE GENOMIC DNA]</scope>
    <source>
        <strain evidence="7">SF006504</strain>
    </source>
</reference>
<keyword evidence="1" id="KW-0238">DNA-binding</keyword>
<proteinExistence type="predicted"/>
<dbReference type="PANTHER" id="PTHR19303:SF74">
    <property type="entry name" value="POGO TRANSPOSABLE ELEMENT WITH KRAB DOMAIN"/>
    <property type="match status" value="1"/>
</dbReference>
<dbReference type="EMBL" id="CDMC01000003">
    <property type="protein sequence ID" value="CEL02613.1"/>
    <property type="molecule type" value="Genomic_DNA"/>
</dbReference>
<sequence>MTKSPEFNESRLNEAVAIATTQKKPNIARIAREFNVSYTTLRDRLKKPRTLATPTPSKKNLLQPYQEKALISWIIQMRNWNLPPTASIIQAWANQALARAGSEKRASKMWPYRFESRVPVHLGLAPVKQKTKELRRIQAEDAGLLQHWYDQLKDLLDGVPPRLVYNFDECGFQPGQGRARKVLGSKSCPNLAEGERGENITAVECISADGWLMAPFFIFKASGSNHMEAWYHGSEVLPSDTMTAVSPNGWISDELSLAWLAEFNTATKDRTKQGEKRYLIFDGHGSHLTLEFLQYCEQNNIIPFGFLPHSTHLCQPLDGKPFLNYKQQFRLINNDLSFWGGKPYGKAEFLQIIQPIREKALTKRIIRESFKDRGIWPVDGRQIVQQLTNQLVIPDISVPELRGSPTPPLLLSSSVENSPPATIEALTRNQAKIMKDITDISEKTKRNLAKVFQHQMQKLEELQMTQEAICRIRTAQEPQHRLPTKRQVKPLSSNGVLKTSDAIRSIQDRKRKETARDQKRLAKQFEKVYGFRPNPRSEERIKQAIENELRSREAGEDFFIDN</sequence>
<dbReference type="GO" id="GO:0005634">
    <property type="term" value="C:nucleus"/>
    <property type="evidence" value="ECO:0007669"/>
    <property type="project" value="TreeGrafter"/>
</dbReference>
<dbReference type="InterPro" id="IPR006600">
    <property type="entry name" value="HTH_CenpB_DNA-bd_dom"/>
</dbReference>
<evidence type="ECO:0000313" key="7">
    <source>
        <dbReference type="Proteomes" id="UP000054771"/>
    </source>
</evidence>
<protein>
    <recommendedName>
        <fullName evidence="2">HTH CENPB-type domain-containing protein</fullName>
    </recommendedName>
</protein>
<dbReference type="Gene3D" id="1.10.10.60">
    <property type="entry name" value="Homeodomain-like"/>
    <property type="match status" value="1"/>
</dbReference>
<reference evidence="4" key="1">
    <citation type="submission" date="2014-12" db="EMBL/GenBank/DDBJ databases">
        <authorList>
            <person name="Jaenicke S."/>
        </authorList>
    </citation>
    <scope>NUCLEOTIDE SEQUENCE [LARGE SCALE GENOMIC DNA]</scope>
</reference>
<dbReference type="Proteomes" id="UP000054771">
    <property type="component" value="Unassembled WGS sequence"/>
</dbReference>
<accession>A0A0U4YZ64</accession>
<dbReference type="OrthoDB" id="4452959at2759"/>